<comment type="caution">
    <text evidence="2">The sequence shown here is derived from an EMBL/GenBank/DDBJ whole genome shotgun (WGS) entry which is preliminary data.</text>
</comment>
<dbReference type="InterPro" id="IPR029058">
    <property type="entry name" value="AB_hydrolase_fold"/>
</dbReference>
<dbReference type="RefSeq" id="XP_056788144.1">
    <property type="nucleotide sequence ID" value="XM_056936209.1"/>
</dbReference>
<dbReference type="GO" id="GO:0072330">
    <property type="term" value="P:monocarboxylic acid biosynthetic process"/>
    <property type="evidence" value="ECO:0007669"/>
    <property type="project" value="UniProtKB-ARBA"/>
</dbReference>
<sequence>MAKPTIIFAPGAFCPPKIFDGLSQKLNEHGYTCYVVSFPSVEQASSVRDLQPDIDAVRRLVQPEVDGGREVIVVSHGWSGLPVSSSLDGLGRSERANQGKSGGVTKLVFVAAFIPQVGESMISAFGGHLPPWHVRDETTGTVTASDPFALFFHDVPNGREWAQSLRPHAWSTMASPATSAAYLKIPCSYLLCVNDFALPLVVQQLMADRAQRRGAVMETEKINSSDSPWLAVPDDVVAYLRRQAGETLQ</sequence>
<dbReference type="Gene3D" id="3.40.50.1820">
    <property type="entry name" value="alpha/beta hydrolase"/>
    <property type="match status" value="1"/>
</dbReference>
<dbReference type="SUPFAM" id="SSF53474">
    <property type="entry name" value="alpha/beta-Hydrolases"/>
    <property type="match status" value="1"/>
</dbReference>
<feature type="domain" description="AB hydrolase-1" evidence="1">
    <location>
        <begin position="6"/>
        <end position="238"/>
    </location>
</feature>
<reference evidence="2" key="1">
    <citation type="submission" date="2022-12" db="EMBL/GenBank/DDBJ databases">
        <authorList>
            <person name="Petersen C."/>
        </authorList>
    </citation>
    <scope>NUCLEOTIDE SEQUENCE</scope>
    <source>
        <strain evidence="2">IBT 30728</strain>
    </source>
</reference>
<dbReference type="GeneID" id="81626458"/>
<protein>
    <recommendedName>
        <fullName evidence="1">AB hydrolase-1 domain-containing protein</fullName>
    </recommendedName>
</protein>
<keyword evidence="3" id="KW-1185">Reference proteome</keyword>
<dbReference type="Proteomes" id="UP001148312">
    <property type="component" value="Unassembled WGS sequence"/>
</dbReference>
<dbReference type="PANTHER" id="PTHR37017:SF11">
    <property type="entry name" value="ESTERASE_LIPASE_THIOESTERASE DOMAIN-CONTAINING PROTEIN"/>
    <property type="match status" value="1"/>
</dbReference>
<proteinExistence type="predicted"/>
<accession>A0A9W9X1H1</accession>
<evidence type="ECO:0000313" key="3">
    <source>
        <dbReference type="Proteomes" id="UP001148312"/>
    </source>
</evidence>
<organism evidence="2 3">
    <name type="scientific">Penicillium diatomitis</name>
    <dbReference type="NCBI Taxonomy" id="2819901"/>
    <lineage>
        <taxon>Eukaryota</taxon>
        <taxon>Fungi</taxon>
        <taxon>Dikarya</taxon>
        <taxon>Ascomycota</taxon>
        <taxon>Pezizomycotina</taxon>
        <taxon>Eurotiomycetes</taxon>
        <taxon>Eurotiomycetidae</taxon>
        <taxon>Eurotiales</taxon>
        <taxon>Aspergillaceae</taxon>
        <taxon>Penicillium</taxon>
    </lineage>
</organism>
<evidence type="ECO:0000313" key="2">
    <source>
        <dbReference type="EMBL" id="KAJ5480714.1"/>
    </source>
</evidence>
<dbReference type="InterPro" id="IPR000073">
    <property type="entry name" value="AB_hydrolase_1"/>
</dbReference>
<dbReference type="PANTHER" id="PTHR37017">
    <property type="entry name" value="AB HYDROLASE-1 DOMAIN-CONTAINING PROTEIN-RELATED"/>
    <property type="match status" value="1"/>
</dbReference>
<dbReference type="GO" id="GO:0017000">
    <property type="term" value="P:antibiotic biosynthetic process"/>
    <property type="evidence" value="ECO:0007669"/>
    <property type="project" value="UniProtKB-ARBA"/>
</dbReference>
<dbReference type="EMBL" id="JAPWDQ010000009">
    <property type="protein sequence ID" value="KAJ5480714.1"/>
    <property type="molecule type" value="Genomic_DNA"/>
</dbReference>
<name>A0A9W9X1H1_9EURO</name>
<reference evidence="2" key="2">
    <citation type="journal article" date="2023" name="IMA Fungus">
        <title>Comparative genomic study of the Penicillium genus elucidates a diverse pangenome and 15 lateral gene transfer events.</title>
        <authorList>
            <person name="Petersen C."/>
            <person name="Sorensen T."/>
            <person name="Nielsen M.R."/>
            <person name="Sondergaard T.E."/>
            <person name="Sorensen J.L."/>
            <person name="Fitzpatrick D.A."/>
            <person name="Frisvad J.C."/>
            <person name="Nielsen K.L."/>
        </authorList>
    </citation>
    <scope>NUCLEOTIDE SEQUENCE</scope>
    <source>
        <strain evidence="2">IBT 30728</strain>
    </source>
</reference>
<dbReference type="Pfam" id="PF12697">
    <property type="entry name" value="Abhydrolase_6"/>
    <property type="match status" value="1"/>
</dbReference>
<evidence type="ECO:0000259" key="1">
    <source>
        <dbReference type="Pfam" id="PF12697"/>
    </source>
</evidence>
<dbReference type="InterPro" id="IPR052897">
    <property type="entry name" value="Sec-Metab_Biosynth_Hydrolase"/>
</dbReference>
<gene>
    <name evidence="2" type="ORF">N7539_006608</name>
</gene>
<dbReference type="AlphaFoldDB" id="A0A9W9X1H1"/>